<dbReference type="EMBL" id="FNDU01000004">
    <property type="protein sequence ID" value="SDI05053.1"/>
    <property type="molecule type" value="Genomic_DNA"/>
</dbReference>
<protein>
    <submittedName>
        <fullName evidence="2">Zinc-binding dehydrogenase</fullName>
    </submittedName>
</protein>
<organism evidence="2 3">
    <name type="scientific">Alteribacillus bidgolensis</name>
    <dbReference type="NCBI Taxonomy" id="930129"/>
    <lineage>
        <taxon>Bacteria</taxon>
        <taxon>Bacillati</taxon>
        <taxon>Bacillota</taxon>
        <taxon>Bacilli</taxon>
        <taxon>Bacillales</taxon>
        <taxon>Bacillaceae</taxon>
        <taxon>Alteribacillus</taxon>
    </lineage>
</organism>
<dbReference type="InterPro" id="IPR036291">
    <property type="entry name" value="NAD(P)-bd_dom_sf"/>
</dbReference>
<dbReference type="Gene3D" id="3.40.50.720">
    <property type="entry name" value="NAD(P)-binding Rossmann-like Domain"/>
    <property type="match status" value="1"/>
</dbReference>
<evidence type="ECO:0000259" key="1">
    <source>
        <dbReference type="Pfam" id="PF00107"/>
    </source>
</evidence>
<reference evidence="2 3" key="1">
    <citation type="submission" date="2016-10" db="EMBL/GenBank/DDBJ databases">
        <authorList>
            <person name="de Groot N.N."/>
        </authorList>
    </citation>
    <scope>NUCLEOTIDE SEQUENCE [LARGE SCALE GENOMIC DNA]</scope>
    <source>
        <strain evidence="3">P4B,CCM 7963,CECT 7998,DSM 25260,IBRC-M 10614,KCTC 13821</strain>
    </source>
</reference>
<dbReference type="STRING" id="930129.SAMN05216352_104225"/>
<dbReference type="OrthoDB" id="9770238at2"/>
<evidence type="ECO:0000313" key="3">
    <source>
        <dbReference type="Proteomes" id="UP000199017"/>
    </source>
</evidence>
<dbReference type="InterPro" id="IPR013149">
    <property type="entry name" value="ADH-like_C"/>
</dbReference>
<accession>A0A1G8HEK1</accession>
<dbReference type="AlphaFoldDB" id="A0A1G8HEK1"/>
<sequence>MVFSLKVMFGESYKYRLTRTVDTEKLADVLNEEEEEIVSFHLRKESNDMGSLWFQLLLLNVFANILETIGLLTLQVVQASGGRVVVLGTSKDEGRLKLVAELGAKETIIVNDIKNGEKIESMKGTYDVAFECSGASPSADNCLHLLKKNRTVCLGWLVWTKHFAILFYTLFQTRHRP</sequence>
<name>A0A1G8HEK1_9BACI</name>
<evidence type="ECO:0000313" key="2">
    <source>
        <dbReference type="EMBL" id="SDI05053.1"/>
    </source>
</evidence>
<dbReference type="SUPFAM" id="SSF51735">
    <property type="entry name" value="NAD(P)-binding Rossmann-fold domains"/>
    <property type="match status" value="1"/>
</dbReference>
<gene>
    <name evidence="2" type="ORF">SAMN05216352_104225</name>
</gene>
<keyword evidence="3" id="KW-1185">Reference proteome</keyword>
<dbReference type="Proteomes" id="UP000199017">
    <property type="component" value="Unassembled WGS sequence"/>
</dbReference>
<dbReference type="Pfam" id="PF00107">
    <property type="entry name" value="ADH_zinc_N"/>
    <property type="match status" value="1"/>
</dbReference>
<feature type="domain" description="Alcohol dehydrogenase-like C-terminal" evidence="1">
    <location>
        <begin position="69"/>
        <end position="154"/>
    </location>
</feature>
<proteinExistence type="predicted"/>